<dbReference type="OrthoDB" id="9772497at2"/>
<dbReference type="AlphaFoldDB" id="A0A4R2MR67"/>
<dbReference type="SMART" id="SM01119">
    <property type="entry name" value="D-ser_dehydrat"/>
    <property type="match status" value="1"/>
</dbReference>
<sequence length="391" mass="40289">MSVFTALPPPACPGQHAATLATPLLVLQAEPFERNLQRMQAAATRHGVALRPHAKAHKCPQVALAQLRGGAAGICVQKASEALPFLEAGVHDIHVSNQLASALQAGWLARWQREGGARGTRLSVCVDDLRQVAVLAAAAAAEGLDAAWPLDVLVEIDVGQGRCGVPGAERDATPVLRLVEAIDAAPGLRWTGLQAYHGGAQHLRDPAERAAAARAAGERAGAVAAALRAAGRPPRVVTGGGTGTVASDLAGGVYTEVQPGSYAFMDADYAANRAAADEALRFEHALFLATTVISTALPGQVVLDCGLKTLSAESGPPQPWPPRPGWGPVALNDEHGVMAVAADAAAPALGQVLQLVPGHCDPSFNLHDTLVLLRSGCVAGLWPIAARGHSR</sequence>
<reference evidence="4 5" key="1">
    <citation type="submission" date="2019-03" db="EMBL/GenBank/DDBJ databases">
        <title>Genomic Encyclopedia of Type Strains, Phase IV (KMG-IV): sequencing the most valuable type-strain genomes for metagenomic binning, comparative biology and taxonomic classification.</title>
        <authorList>
            <person name="Goeker M."/>
        </authorList>
    </citation>
    <scope>NUCLEOTIDE SEQUENCE [LARGE SCALE GENOMIC DNA]</scope>
    <source>
        <strain evidence="4 5">DSM 1709</strain>
    </source>
</reference>
<evidence type="ECO:0000313" key="4">
    <source>
        <dbReference type="EMBL" id="TCP01893.1"/>
    </source>
</evidence>
<dbReference type="Gene3D" id="3.20.20.10">
    <property type="entry name" value="Alanine racemase"/>
    <property type="match status" value="1"/>
</dbReference>
<dbReference type="RefSeq" id="WP_132647945.1">
    <property type="nucleotide sequence ID" value="NZ_CP181386.1"/>
</dbReference>
<comment type="caution">
    <text evidence="4">The sequence shown here is derived from an EMBL/GenBank/DDBJ whole genome shotgun (WGS) entry which is preliminary data.</text>
</comment>
<evidence type="ECO:0000313" key="5">
    <source>
        <dbReference type="Proteomes" id="UP000295106"/>
    </source>
</evidence>
<dbReference type="GO" id="GO:0008721">
    <property type="term" value="F:D-serine ammonia-lyase activity"/>
    <property type="evidence" value="ECO:0007669"/>
    <property type="project" value="TreeGrafter"/>
</dbReference>
<evidence type="ECO:0000256" key="2">
    <source>
        <dbReference type="ARBA" id="ARBA00023239"/>
    </source>
</evidence>
<proteinExistence type="inferred from homology"/>
<comment type="similarity">
    <text evidence="1">Belongs to the DSD1 family.</text>
</comment>
<dbReference type="GO" id="GO:0036088">
    <property type="term" value="P:D-serine catabolic process"/>
    <property type="evidence" value="ECO:0007669"/>
    <property type="project" value="TreeGrafter"/>
</dbReference>
<dbReference type="Pfam" id="PF01168">
    <property type="entry name" value="Ala_racemase_N"/>
    <property type="match status" value="1"/>
</dbReference>
<name>A0A4R2MR67_RUBGE</name>
<gene>
    <name evidence="4" type="ORF">EV684_108235</name>
</gene>
<feature type="domain" description="D-serine dehydratase-like" evidence="3">
    <location>
        <begin position="285"/>
        <end position="374"/>
    </location>
</feature>
<dbReference type="SUPFAM" id="SSF51419">
    <property type="entry name" value="PLP-binding barrel"/>
    <property type="match status" value="1"/>
</dbReference>
<dbReference type="Proteomes" id="UP000295106">
    <property type="component" value="Unassembled WGS sequence"/>
</dbReference>
<evidence type="ECO:0000256" key="1">
    <source>
        <dbReference type="ARBA" id="ARBA00005323"/>
    </source>
</evidence>
<organism evidence="4 5">
    <name type="scientific">Rubrivivax gelatinosus</name>
    <name type="common">Rhodocyclus gelatinosus</name>
    <name type="synonym">Rhodopseudomonas gelatinosa</name>
    <dbReference type="NCBI Taxonomy" id="28068"/>
    <lineage>
        <taxon>Bacteria</taxon>
        <taxon>Pseudomonadati</taxon>
        <taxon>Pseudomonadota</taxon>
        <taxon>Betaproteobacteria</taxon>
        <taxon>Burkholderiales</taxon>
        <taxon>Sphaerotilaceae</taxon>
        <taxon>Rubrivivax</taxon>
    </lineage>
</organism>
<dbReference type="InterPro" id="IPR051466">
    <property type="entry name" value="D-amino_acid_metab_enzyme"/>
</dbReference>
<accession>A0A4R2MR67</accession>
<dbReference type="Pfam" id="PF14031">
    <property type="entry name" value="D-ser_dehydrat"/>
    <property type="match status" value="1"/>
</dbReference>
<dbReference type="PANTHER" id="PTHR28004:SF2">
    <property type="entry name" value="D-SERINE DEHYDRATASE"/>
    <property type="match status" value="1"/>
</dbReference>
<protein>
    <submittedName>
        <fullName evidence="4">D-serine deaminase-like pyridoxal phosphate-dependent protein</fullName>
    </submittedName>
</protein>
<dbReference type="InterPro" id="IPR042208">
    <property type="entry name" value="D-ser_dehydrat-like_sf"/>
</dbReference>
<dbReference type="GeneID" id="99683982"/>
<dbReference type="InterPro" id="IPR029066">
    <property type="entry name" value="PLP-binding_barrel"/>
</dbReference>
<dbReference type="Gene3D" id="2.40.37.20">
    <property type="entry name" value="D-serine dehydratase-like domain"/>
    <property type="match status" value="1"/>
</dbReference>
<keyword evidence="2" id="KW-0456">Lyase</keyword>
<dbReference type="InterPro" id="IPR001608">
    <property type="entry name" value="Ala_racemase_N"/>
</dbReference>
<dbReference type="InterPro" id="IPR026956">
    <property type="entry name" value="D-ser_dehydrat-like_dom"/>
</dbReference>
<dbReference type="PANTHER" id="PTHR28004">
    <property type="entry name" value="ZGC:162816-RELATED"/>
    <property type="match status" value="1"/>
</dbReference>
<evidence type="ECO:0000259" key="3">
    <source>
        <dbReference type="SMART" id="SM01119"/>
    </source>
</evidence>
<dbReference type="EMBL" id="SLXD01000008">
    <property type="protein sequence ID" value="TCP01893.1"/>
    <property type="molecule type" value="Genomic_DNA"/>
</dbReference>